<dbReference type="GO" id="GO:0019433">
    <property type="term" value="P:triglyceride catabolic process"/>
    <property type="evidence" value="ECO:0007669"/>
    <property type="project" value="TreeGrafter"/>
</dbReference>
<protein>
    <recommendedName>
        <fullName evidence="1">Alpha/beta hydrolase fold-3 domain-containing protein</fullName>
    </recommendedName>
</protein>
<dbReference type="SUPFAM" id="SSF53474">
    <property type="entry name" value="alpha/beta-Hydrolases"/>
    <property type="match status" value="1"/>
</dbReference>
<dbReference type="Pfam" id="PF07859">
    <property type="entry name" value="Abhydrolase_3"/>
    <property type="match status" value="1"/>
</dbReference>
<accession>A0A423XKP6</accession>
<dbReference type="PANTHER" id="PTHR23025">
    <property type="entry name" value="TRIACYLGLYCEROL LIPASE"/>
    <property type="match status" value="1"/>
</dbReference>
<feature type="domain" description="Alpha/beta hydrolase fold-3" evidence="1">
    <location>
        <begin position="100"/>
        <end position="315"/>
    </location>
</feature>
<reference evidence="2 3" key="1">
    <citation type="submission" date="2015-09" db="EMBL/GenBank/DDBJ databases">
        <title>Host preference determinants of Valsa canker pathogens revealed by comparative genomics.</title>
        <authorList>
            <person name="Yin Z."/>
            <person name="Huang L."/>
        </authorList>
    </citation>
    <scope>NUCLEOTIDE SEQUENCE [LARGE SCALE GENOMIC DNA]</scope>
    <source>
        <strain evidence="2 3">SXYLt</strain>
    </source>
</reference>
<keyword evidence="3" id="KW-1185">Reference proteome</keyword>
<gene>
    <name evidence="2" type="ORF">VPNG_01450</name>
</gene>
<dbReference type="PANTHER" id="PTHR23025:SF3">
    <property type="entry name" value="HORMONE-SENSITIVE LIPASE"/>
    <property type="match status" value="1"/>
</dbReference>
<name>A0A423XKP6_9PEZI</name>
<dbReference type="STRING" id="1230097.A0A423XKP6"/>
<dbReference type="Gene3D" id="3.40.50.1820">
    <property type="entry name" value="alpha/beta hydrolase"/>
    <property type="match status" value="1"/>
</dbReference>
<dbReference type="EMBL" id="LKEB01000004">
    <property type="protein sequence ID" value="ROW16735.1"/>
    <property type="molecule type" value="Genomic_DNA"/>
</dbReference>
<dbReference type="InParanoid" id="A0A423XKP6"/>
<organism evidence="2 3">
    <name type="scientific">Cytospora leucostoma</name>
    <dbReference type="NCBI Taxonomy" id="1230097"/>
    <lineage>
        <taxon>Eukaryota</taxon>
        <taxon>Fungi</taxon>
        <taxon>Dikarya</taxon>
        <taxon>Ascomycota</taxon>
        <taxon>Pezizomycotina</taxon>
        <taxon>Sordariomycetes</taxon>
        <taxon>Sordariomycetidae</taxon>
        <taxon>Diaporthales</taxon>
        <taxon>Cytosporaceae</taxon>
        <taxon>Cytospora</taxon>
    </lineage>
</organism>
<dbReference type="InterPro" id="IPR029058">
    <property type="entry name" value="AB_hydrolase_fold"/>
</dbReference>
<evidence type="ECO:0000313" key="3">
    <source>
        <dbReference type="Proteomes" id="UP000285146"/>
    </source>
</evidence>
<proteinExistence type="predicted"/>
<evidence type="ECO:0000259" key="1">
    <source>
        <dbReference type="Pfam" id="PF07859"/>
    </source>
</evidence>
<dbReference type="AlphaFoldDB" id="A0A423XKP6"/>
<dbReference type="OrthoDB" id="408631at2759"/>
<comment type="caution">
    <text evidence="2">The sequence shown here is derived from an EMBL/GenBank/DDBJ whole genome shotgun (WGS) entry which is preliminary data.</text>
</comment>
<dbReference type="GO" id="GO:0004806">
    <property type="term" value="F:triacylglycerol lipase activity"/>
    <property type="evidence" value="ECO:0007669"/>
    <property type="project" value="TreeGrafter"/>
</dbReference>
<dbReference type="GO" id="GO:0004771">
    <property type="term" value="F:sterol ester esterase activity"/>
    <property type="evidence" value="ECO:0007669"/>
    <property type="project" value="TreeGrafter"/>
</dbReference>
<dbReference type="Proteomes" id="UP000285146">
    <property type="component" value="Unassembled WGS sequence"/>
</dbReference>
<sequence>MPTTSDITLNATKFQTEQIDASTEKFNQIIVGNKGKHPKWYEVGAAVFRQNAKEGKGPMPVPAKLPNACDAAIPSREHGREVPVRVYVPDNGKPSRGVFLYLHGGGFVVGTHQDADELLKTYANSCQLTSISVGYRLAPEDPFPAGLNDCIDVAEHLVDKAPELFGAPLKVLAGASAGGNYAAVTTFQLLRSRPQFRLAAVLLNFGFFDLTLNMPSAVQGEEALVVDRAMLEHFAAAYVGGISIEERRAPAMSPVYEDLRRLVDESPLRTLPPALFNCGTADPLLDDSLLMSTKWISTGSEAVVKLYPGSPHGFTAFKGSKMAEEAAAVTEEWLRERLGESETEK</sequence>
<dbReference type="InterPro" id="IPR013094">
    <property type="entry name" value="AB_hydrolase_3"/>
</dbReference>
<evidence type="ECO:0000313" key="2">
    <source>
        <dbReference type="EMBL" id="ROW16735.1"/>
    </source>
</evidence>
<dbReference type="GO" id="GO:0005829">
    <property type="term" value="C:cytosol"/>
    <property type="evidence" value="ECO:0007669"/>
    <property type="project" value="TreeGrafter"/>
</dbReference>